<dbReference type="OrthoDB" id="9764892at2"/>
<dbReference type="EC" id="1.1.1.88" evidence="3"/>
<sequence length="434" mass="47127">MDTTHLTKFYKKNHDDKIDSLFLAGVISKKEKDRLLDRTLELDPETGSHMIENYIGNYSMPLGVAMNYMIDKEELVVPMAIEEPSVIAASSFAAKIIGSAGGFKTTVIHRMMIGQVTLKNVPDIEEATNNVAEAKQEILSRANEAYPSIVKRGGGAKNLDVRLLEDDTDSGIPSYLSVHIHVDTQEAMGANIVNTMMEGIAPYIEELTGGTALLRILTNYATECLATSKCVIPAHKLKTQDFSGEEVRDRIIEATQVATIDPYRAVTHNKGIMNGVDAVVLASGNDWRAIEAGVHAYASRSGQYRSLTSWSKNEAGDLVGELTLPLPVGTVGGSISFHPAAKLAHSIMGHPKAHKLERVIVSVGLAQNFAAVRALVTEGIQKGHMGLHARSLAISAGAKGDHVQQVADILKHSKHKNLQRAKNILLNILEEFEK</sequence>
<evidence type="ECO:0000256" key="1">
    <source>
        <dbReference type="ARBA" id="ARBA00007661"/>
    </source>
</evidence>
<dbReference type="InterPro" id="IPR002202">
    <property type="entry name" value="HMG_CoA_Rdtase"/>
</dbReference>
<dbReference type="InterPro" id="IPR023074">
    <property type="entry name" value="HMG_CoA_Rdtase_cat_sf"/>
</dbReference>
<protein>
    <recommendedName>
        <fullName evidence="3">3-hydroxy-3-methylglutaryl coenzyme A reductase</fullName>
        <shortName evidence="3">HMG-CoA reductase</shortName>
        <ecNumber evidence="3">1.1.1.88</ecNumber>
    </recommendedName>
</protein>
<dbReference type="InterPro" id="IPR004553">
    <property type="entry name" value="HMG_CoA_Rdtase_bac-typ"/>
</dbReference>
<evidence type="ECO:0000313" key="6">
    <source>
        <dbReference type="Proteomes" id="UP000198548"/>
    </source>
</evidence>
<dbReference type="GO" id="GO:0015936">
    <property type="term" value="P:coenzyme A metabolic process"/>
    <property type="evidence" value="ECO:0007669"/>
    <property type="project" value="InterPro"/>
</dbReference>
<evidence type="ECO:0000313" key="4">
    <source>
        <dbReference type="EMBL" id="GEK89916.1"/>
    </source>
</evidence>
<comment type="similarity">
    <text evidence="1 3">Belongs to the HMG-CoA reductase family.</text>
</comment>
<evidence type="ECO:0000256" key="3">
    <source>
        <dbReference type="RuleBase" id="RU361219"/>
    </source>
</evidence>
<dbReference type="SUPFAM" id="SSF56542">
    <property type="entry name" value="Substrate-binding domain of HMG-CoA reductase"/>
    <property type="match status" value="1"/>
</dbReference>
<dbReference type="GO" id="GO:0140643">
    <property type="term" value="F:hydroxymethylglutaryl-CoA reductase (NADH) activity"/>
    <property type="evidence" value="ECO:0007669"/>
    <property type="project" value="UniProtKB-EC"/>
</dbReference>
<dbReference type="NCBIfam" id="TIGR00532">
    <property type="entry name" value="HMG_CoA_R_NAD"/>
    <property type="match status" value="1"/>
</dbReference>
<dbReference type="CDD" id="cd00644">
    <property type="entry name" value="HMG-CoA_reductase_classII"/>
    <property type="match status" value="1"/>
</dbReference>
<dbReference type="PANTHER" id="PTHR10572">
    <property type="entry name" value="3-HYDROXY-3-METHYLGLUTARYL-COENZYME A REDUCTASE"/>
    <property type="match status" value="1"/>
</dbReference>
<dbReference type="UniPathway" id="UPA00257">
    <property type="reaction ID" value="UER00367"/>
</dbReference>
<dbReference type="Gene3D" id="3.90.770.10">
    <property type="entry name" value="3-hydroxy-3-methylglutaryl-coenzyme A Reductase, Chain A, domain 2"/>
    <property type="match status" value="2"/>
</dbReference>
<dbReference type="Proteomes" id="UP000198548">
    <property type="component" value="Unassembled WGS sequence"/>
</dbReference>
<dbReference type="GO" id="GO:0004420">
    <property type="term" value="F:hydroxymethylglutaryl-CoA reductase (NADPH) activity"/>
    <property type="evidence" value="ECO:0007669"/>
    <property type="project" value="InterPro"/>
</dbReference>
<dbReference type="InterPro" id="IPR009023">
    <property type="entry name" value="HMG_CoA_Rdtase_NAD(P)-bd_sf"/>
</dbReference>
<dbReference type="SUPFAM" id="SSF55035">
    <property type="entry name" value="NAD-binding domain of HMG-CoA reductase"/>
    <property type="match status" value="1"/>
</dbReference>
<dbReference type="PROSITE" id="PS01192">
    <property type="entry name" value="HMG_COA_REDUCTASE_3"/>
    <property type="match status" value="1"/>
</dbReference>
<keyword evidence="7" id="KW-1185">Reference proteome</keyword>
<dbReference type="InterPro" id="IPR009029">
    <property type="entry name" value="HMG_CoA_Rdtase_sub-bd_dom_sf"/>
</dbReference>
<organism evidence="5 6">
    <name type="scientific">Alkalibacterium putridalgicola</name>
    <dbReference type="NCBI Taxonomy" id="426703"/>
    <lineage>
        <taxon>Bacteria</taxon>
        <taxon>Bacillati</taxon>
        <taxon>Bacillota</taxon>
        <taxon>Bacilli</taxon>
        <taxon>Lactobacillales</taxon>
        <taxon>Carnobacteriaceae</taxon>
        <taxon>Alkalibacterium</taxon>
    </lineage>
</organism>
<dbReference type="PANTHER" id="PTHR10572:SF24">
    <property type="entry name" value="3-HYDROXY-3-METHYLGLUTARYL-COENZYME A REDUCTASE"/>
    <property type="match status" value="1"/>
</dbReference>
<name>A0A1H7WD24_9LACT</name>
<gene>
    <name evidence="4" type="primary">mvaA</name>
    <name evidence="4" type="ORF">APU01nite_19550</name>
    <name evidence="5" type="ORF">SAMN04488100_1335</name>
</gene>
<accession>A0A1H7WD24</accession>
<dbReference type="AlphaFoldDB" id="A0A1H7WD24"/>
<dbReference type="STRING" id="426703.SAMN04488100_1335"/>
<comment type="catalytic activity">
    <reaction evidence="3">
        <text>(R)-mevalonate + 2 NAD(+) + CoA = (3S)-3-hydroxy-3-methylglutaryl-CoA + 2 NADH + 2 H(+)</text>
        <dbReference type="Rhea" id="RHEA:14833"/>
        <dbReference type="ChEBI" id="CHEBI:15378"/>
        <dbReference type="ChEBI" id="CHEBI:36464"/>
        <dbReference type="ChEBI" id="CHEBI:43074"/>
        <dbReference type="ChEBI" id="CHEBI:57287"/>
        <dbReference type="ChEBI" id="CHEBI:57540"/>
        <dbReference type="ChEBI" id="CHEBI:57945"/>
        <dbReference type="EC" id="1.1.1.88"/>
    </reaction>
</comment>
<evidence type="ECO:0000313" key="7">
    <source>
        <dbReference type="Proteomes" id="UP000321425"/>
    </source>
</evidence>
<evidence type="ECO:0000313" key="5">
    <source>
        <dbReference type="EMBL" id="SEM19411.1"/>
    </source>
</evidence>
<dbReference type="RefSeq" id="WP_091489367.1">
    <property type="nucleotide sequence ID" value="NZ_BJUX01000026.1"/>
</dbReference>
<keyword evidence="2 3" id="KW-0560">Oxidoreductase</keyword>
<dbReference type="EMBL" id="FOBL01000033">
    <property type="protein sequence ID" value="SEM19411.1"/>
    <property type="molecule type" value="Genomic_DNA"/>
</dbReference>
<reference evidence="4 7" key="2">
    <citation type="submission" date="2019-07" db="EMBL/GenBank/DDBJ databases">
        <title>Whole genome shotgun sequence of Alkalibacterium putridalgicola NBRC 103243.</title>
        <authorList>
            <person name="Hosoyama A."/>
            <person name="Uohara A."/>
            <person name="Ohji S."/>
            <person name="Ichikawa N."/>
        </authorList>
    </citation>
    <scope>NUCLEOTIDE SEQUENCE [LARGE SCALE GENOMIC DNA]</scope>
    <source>
        <strain evidence="4 7">NBRC 103243</strain>
    </source>
</reference>
<dbReference type="Pfam" id="PF00368">
    <property type="entry name" value="HMG-CoA_red"/>
    <property type="match status" value="1"/>
</dbReference>
<dbReference type="Gene3D" id="1.10.8.660">
    <property type="match status" value="1"/>
</dbReference>
<reference evidence="5 6" key="1">
    <citation type="submission" date="2016-10" db="EMBL/GenBank/DDBJ databases">
        <authorList>
            <person name="de Groot N.N."/>
        </authorList>
    </citation>
    <scope>NUCLEOTIDE SEQUENCE [LARGE SCALE GENOMIC DNA]</scope>
    <source>
        <strain evidence="5 6">DSM 19182</strain>
    </source>
</reference>
<evidence type="ECO:0000256" key="2">
    <source>
        <dbReference type="ARBA" id="ARBA00023002"/>
    </source>
</evidence>
<dbReference type="InterPro" id="IPR023076">
    <property type="entry name" value="HMG_CoA_Rdtase_CS"/>
</dbReference>
<proteinExistence type="inferred from homology"/>
<comment type="pathway">
    <text evidence="3">Metabolic intermediate metabolism; (R)-mevalonate degradation; (S)-3-hydroxy-3-methylglutaryl-CoA from (R)-mevalonate: step 1/1.</text>
</comment>
<keyword evidence="3" id="KW-0520">NAD</keyword>
<dbReference type="EMBL" id="BJUX01000026">
    <property type="protein sequence ID" value="GEK89916.1"/>
    <property type="molecule type" value="Genomic_DNA"/>
</dbReference>
<dbReference type="PROSITE" id="PS50065">
    <property type="entry name" value="HMG_COA_REDUCTASE_4"/>
    <property type="match status" value="1"/>
</dbReference>
<dbReference type="Proteomes" id="UP000321425">
    <property type="component" value="Unassembled WGS sequence"/>
</dbReference>